<protein>
    <recommendedName>
        <fullName evidence="1">non-specific serine/threonine protein kinase</fullName>
        <ecNumber evidence="1">2.7.11.1</ecNumber>
    </recommendedName>
</protein>
<evidence type="ECO:0000256" key="8">
    <source>
        <dbReference type="ARBA" id="ARBA00023157"/>
    </source>
</evidence>
<dbReference type="AlphaFoldDB" id="A0A7N2R8T3"/>
<evidence type="ECO:0000256" key="9">
    <source>
        <dbReference type="ARBA" id="ARBA00023180"/>
    </source>
</evidence>
<dbReference type="EnsemblPlants" id="QL08p015240:mrna">
    <property type="protein sequence ID" value="QL08p015240:mrna"/>
    <property type="gene ID" value="QL08p015240"/>
</dbReference>
<evidence type="ECO:0000259" key="15">
    <source>
        <dbReference type="PROSITE" id="PS50011"/>
    </source>
</evidence>
<feature type="binding site" evidence="12">
    <location>
        <position position="63"/>
    </location>
    <ligand>
        <name>ATP</name>
        <dbReference type="ChEBI" id="CHEBI:30616"/>
    </ligand>
</feature>
<dbReference type="Pfam" id="PF07714">
    <property type="entry name" value="PK_Tyr_Ser-Thr"/>
    <property type="match status" value="1"/>
</dbReference>
<dbReference type="InterPro" id="IPR021820">
    <property type="entry name" value="S-locus_recpt_kinase_C"/>
</dbReference>
<accession>A0A7N2R8T3</accession>
<organism evidence="16 17">
    <name type="scientific">Quercus lobata</name>
    <name type="common">Valley oak</name>
    <dbReference type="NCBI Taxonomy" id="97700"/>
    <lineage>
        <taxon>Eukaryota</taxon>
        <taxon>Viridiplantae</taxon>
        <taxon>Streptophyta</taxon>
        <taxon>Embryophyta</taxon>
        <taxon>Tracheophyta</taxon>
        <taxon>Spermatophyta</taxon>
        <taxon>Magnoliopsida</taxon>
        <taxon>eudicotyledons</taxon>
        <taxon>Gunneridae</taxon>
        <taxon>Pentapetalae</taxon>
        <taxon>rosids</taxon>
        <taxon>fabids</taxon>
        <taxon>Fagales</taxon>
        <taxon>Fagaceae</taxon>
        <taxon>Quercus</taxon>
    </lineage>
</organism>
<keyword evidence="9" id="KW-0325">Glycoprotein</keyword>
<dbReference type="CDD" id="cd14066">
    <property type="entry name" value="STKc_IRAK"/>
    <property type="match status" value="1"/>
</dbReference>
<dbReference type="GO" id="GO:0004674">
    <property type="term" value="F:protein serine/threonine kinase activity"/>
    <property type="evidence" value="ECO:0007669"/>
    <property type="project" value="UniProtKB-KW"/>
</dbReference>
<dbReference type="InterPro" id="IPR017441">
    <property type="entry name" value="Protein_kinase_ATP_BS"/>
</dbReference>
<keyword evidence="7 12" id="KW-0067">ATP-binding</keyword>
<dbReference type="PROSITE" id="PS50011">
    <property type="entry name" value="PROTEIN_KINASE_DOM"/>
    <property type="match status" value="1"/>
</dbReference>
<evidence type="ECO:0000256" key="13">
    <source>
        <dbReference type="RuleBase" id="RU000304"/>
    </source>
</evidence>
<dbReference type="Proteomes" id="UP000594261">
    <property type="component" value="Chromosome 8"/>
</dbReference>
<dbReference type="EC" id="2.7.11.1" evidence="1"/>
<name>A0A7N2R8T3_QUELO</name>
<evidence type="ECO:0000256" key="3">
    <source>
        <dbReference type="ARBA" id="ARBA00022679"/>
    </source>
</evidence>
<comment type="catalytic activity">
    <reaction evidence="11">
        <text>L-seryl-[protein] + ATP = O-phospho-L-seryl-[protein] + ADP + H(+)</text>
        <dbReference type="Rhea" id="RHEA:17989"/>
        <dbReference type="Rhea" id="RHEA-COMP:9863"/>
        <dbReference type="Rhea" id="RHEA-COMP:11604"/>
        <dbReference type="ChEBI" id="CHEBI:15378"/>
        <dbReference type="ChEBI" id="CHEBI:29999"/>
        <dbReference type="ChEBI" id="CHEBI:30616"/>
        <dbReference type="ChEBI" id="CHEBI:83421"/>
        <dbReference type="ChEBI" id="CHEBI:456216"/>
        <dbReference type="EC" id="2.7.11.1"/>
    </reaction>
</comment>
<keyword evidence="3" id="KW-0808">Transferase</keyword>
<dbReference type="PROSITE" id="PS00107">
    <property type="entry name" value="PROTEIN_KINASE_ATP"/>
    <property type="match status" value="1"/>
</dbReference>
<dbReference type="OMA" id="NQESCIS"/>
<dbReference type="FunFam" id="3.30.200.20:FF:000195">
    <property type="entry name" value="G-type lectin S-receptor-like serine/threonine-protein kinase"/>
    <property type="match status" value="1"/>
</dbReference>
<evidence type="ECO:0000313" key="16">
    <source>
        <dbReference type="EnsemblPlants" id="QL08p015240:mrna"/>
    </source>
</evidence>
<dbReference type="GO" id="GO:0005524">
    <property type="term" value="F:ATP binding"/>
    <property type="evidence" value="ECO:0007669"/>
    <property type="project" value="UniProtKB-UniRule"/>
</dbReference>
<keyword evidence="5 12" id="KW-0547">Nucleotide-binding</keyword>
<evidence type="ECO:0000256" key="7">
    <source>
        <dbReference type="ARBA" id="ARBA00022840"/>
    </source>
</evidence>
<feature type="domain" description="Protein kinase" evidence="15">
    <location>
        <begin position="35"/>
        <end position="312"/>
    </location>
</feature>
<dbReference type="PANTHER" id="PTHR27002">
    <property type="entry name" value="RECEPTOR-LIKE SERINE/THREONINE-PROTEIN KINASE SD1-8"/>
    <property type="match status" value="1"/>
</dbReference>
<keyword evidence="6" id="KW-0418">Kinase</keyword>
<dbReference type="Gramene" id="QL08p015240:mrna">
    <property type="protein sequence ID" value="QL08p015240:mrna"/>
    <property type="gene ID" value="QL08p015240"/>
</dbReference>
<dbReference type="InterPro" id="IPR011009">
    <property type="entry name" value="Kinase-like_dom_sf"/>
</dbReference>
<reference evidence="16" key="2">
    <citation type="submission" date="2021-01" db="UniProtKB">
        <authorList>
            <consortium name="EnsemblPlants"/>
        </authorList>
    </citation>
    <scope>IDENTIFICATION</scope>
</reference>
<evidence type="ECO:0000256" key="11">
    <source>
        <dbReference type="ARBA" id="ARBA00048679"/>
    </source>
</evidence>
<keyword evidence="2 13" id="KW-0723">Serine/threonine-protein kinase</keyword>
<evidence type="ECO:0000256" key="14">
    <source>
        <dbReference type="SAM" id="MobiDB-lite"/>
    </source>
</evidence>
<evidence type="ECO:0000256" key="12">
    <source>
        <dbReference type="PROSITE-ProRule" id="PRU10141"/>
    </source>
</evidence>
<dbReference type="GO" id="GO:0005886">
    <property type="term" value="C:plasma membrane"/>
    <property type="evidence" value="ECO:0007669"/>
    <property type="project" value="TreeGrafter"/>
</dbReference>
<comment type="similarity">
    <text evidence="13">Belongs to the protein kinase superfamily.</text>
</comment>
<dbReference type="EMBL" id="LRBV02000008">
    <property type="status" value="NOT_ANNOTATED_CDS"/>
    <property type="molecule type" value="Genomic_DNA"/>
</dbReference>
<reference evidence="16 17" key="1">
    <citation type="journal article" date="2016" name="G3 (Bethesda)">
        <title>First Draft Assembly and Annotation of the Genome of a California Endemic Oak Quercus lobata Nee (Fagaceae).</title>
        <authorList>
            <person name="Sork V.L."/>
            <person name="Fitz-Gibbon S.T."/>
            <person name="Puiu D."/>
            <person name="Crepeau M."/>
            <person name="Gugger P.F."/>
            <person name="Sherman R."/>
            <person name="Stevens K."/>
            <person name="Langley C.H."/>
            <person name="Pellegrini M."/>
            <person name="Salzberg S.L."/>
        </authorList>
    </citation>
    <scope>NUCLEOTIDE SEQUENCE [LARGE SCALE GENOMIC DNA]</scope>
    <source>
        <strain evidence="16 17">cv. SW786</strain>
    </source>
</reference>
<keyword evidence="17" id="KW-1185">Reference proteome</keyword>
<evidence type="ECO:0000256" key="5">
    <source>
        <dbReference type="ARBA" id="ARBA00022741"/>
    </source>
</evidence>
<feature type="region of interest" description="Disordered" evidence="14">
    <location>
        <begin position="310"/>
        <end position="337"/>
    </location>
</feature>
<dbReference type="SMART" id="SM00220">
    <property type="entry name" value="S_TKc"/>
    <property type="match status" value="1"/>
</dbReference>
<evidence type="ECO:0000256" key="4">
    <source>
        <dbReference type="ARBA" id="ARBA00022729"/>
    </source>
</evidence>
<evidence type="ECO:0000256" key="6">
    <source>
        <dbReference type="ARBA" id="ARBA00022777"/>
    </source>
</evidence>
<dbReference type="Gene3D" id="3.30.200.20">
    <property type="entry name" value="Phosphorylase Kinase, domain 1"/>
    <property type="match status" value="1"/>
</dbReference>
<dbReference type="Pfam" id="PF11883">
    <property type="entry name" value="DUF3403"/>
    <property type="match status" value="1"/>
</dbReference>
<proteinExistence type="inferred from homology"/>
<evidence type="ECO:0000256" key="1">
    <source>
        <dbReference type="ARBA" id="ARBA00012513"/>
    </source>
</evidence>
<sequence length="348" mass="39135">MENNEMLDQNIELQSEDLEVPFFSLATIVTATNNFSSDNKLGEGGFGLVYKGILTDGHEIAVKRLSRSSIQGLNEFKNEVMLIAKLQHRNLVRLLGYCIEGEEIMLIYEYMPNGSLDSFIFDETRANVLGWSMRFNIICGIARGLLYLHEDSRLRIIHRDLKTSNVLLDSKMSPKISDFGMARIFGGDQTEGNTDRVVGTYGYMAPEYAIDGLFSVKSDVYSFGILLLEILSGKKNRRSFHPSQGLNLVAHAWNLWKDGKPLELIDTCLEDSCILLEFVRCLRISFLCLQQHHEDRPNMSSVVMMLHGESSLPEPKEPTSLVGKKLSSSSKNPSLSTNEITVTLLEAR</sequence>
<keyword evidence="4" id="KW-0732">Signal</keyword>
<dbReference type="InterPro" id="IPR000719">
    <property type="entry name" value="Prot_kinase_dom"/>
</dbReference>
<feature type="compositionally biased region" description="Low complexity" evidence="14">
    <location>
        <begin position="324"/>
        <end position="336"/>
    </location>
</feature>
<dbReference type="Gene3D" id="1.10.510.10">
    <property type="entry name" value="Transferase(Phosphotransferase) domain 1"/>
    <property type="match status" value="1"/>
</dbReference>
<dbReference type="InterPro" id="IPR001245">
    <property type="entry name" value="Ser-Thr/Tyr_kinase_cat_dom"/>
</dbReference>
<comment type="catalytic activity">
    <reaction evidence="10">
        <text>L-threonyl-[protein] + ATP = O-phospho-L-threonyl-[protein] + ADP + H(+)</text>
        <dbReference type="Rhea" id="RHEA:46608"/>
        <dbReference type="Rhea" id="RHEA-COMP:11060"/>
        <dbReference type="Rhea" id="RHEA-COMP:11605"/>
        <dbReference type="ChEBI" id="CHEBI:15378"/>
        <dbReference type="ChEBI" id="CHEBI:30013"/>
        <dbReference type="ChEBI" id="CHEBI:30616"/>
        <dbReference type="ChEBI" id="CHEBI:61977"/>
        <dbReference type="ChEBI" id="CHEBI:456216"/>
        <dbReference type="EC" id="2.7.11.1"/>
    </reaction>
</comment>
<dbReference type="PANTHER" id="PTHR27002:SF900">
    <property type="entry name" value="S-LOCUS LECTIN KINASE FAMILY PROTEIN"/>
    <property type="match status" value="1"/>
</dbReference>
<evidence type="ECO:0000256" key="10">
    <source>
        <dbReference type="ARBA" id="ARBA00047899"/>
    </source>
</evidence>
<dbReference type="PROSITE" id="PS00108">
    <property type="entry name" value="PROTEIN_KINASE_ST"/>
    <property type="match status" value="1"/>
</dbReference>
<dbReference type="InterPro" id="IPR008271">
    <property type="entry name" value="Ser/Thr_kinase_AS"/>
</dbReference>
<dbReference type="SUPFAM" id="SSF56112">
    <property type="entry name" value="Protein kinase-like (PK-like)"/>
    <property type="match status" value="1"/>
</dbReference>
<dbReference type="FunFam" id="1.10.510.10:FF:000060">
    <property type="entry name" value="G-type lectin S-receptor-like serine/threonine-protein kinase"/>
    <property type="match status" value="1"/>
</dbReference>
<evidence type="ECO:0000256" key="2">
    <source>
        <dbReference type="ARBA" id="ARBA00022527"/>
    </source>
</evidence>
<dbReference type="InParanoid" id="A0A7N2R8T3"/>
<evidence type="ECO:0000313" key="17">
    <source>
        <dbReference type="Proteomes" id="UP000594261"/>
    </source>
</evidence>
<keyword evidence="8" id="KW-1015">Disulfide bond</keyword>